<dbReference type="Pfam" id="PF02602">
    <property type="entry name" value="HEM4"/>
    <property type="match status" value="1"/>
</dbReference>
<reference evidence="4 5" key="1">
    <citation type="submission" date="2024-02" db="EMBL/GenBank/DDBJ databases">
        <authorList>
            <person name="Saticioglu I.B."/>
        </authorList>
    </citation>
    <scope>NUCLEOTIDE SEQUENCE [LARGE SCALE GENOMIC DNA]</scope>
    <source>
        <strain evidence="4 5">Mu-80</strain>
    </source>
</reference>
<proteinExistence type="predicted"/>
<dbReference type="RefSeq" id="WP_337331175.1">
    <property type="nucleotide sequence ID" value="NZ_JBBDGM010000003.1"/>
</dbReference>
<dbReference type="EC" id="4.2.1.75" evidence="4"/>
<dbReference type="Gene3D" id="1.10.10.10">
    <property type="entry name" value="Winged helix-like DNA-binding domain superfamily/Winged helix DNA-binding domain"/>
    <property type="match status" value="1"/>
</dbReference>
<evidence type="ECO:0000313" key="4">
    <source>
        <dbReference type="EMBL" id="MEJ1087498.1"/>
    </source>
</evidence>
<feature type="DNA-binding region" description="OmpR/PhoB-type" evidence="2">
    <location>
        <begin position="279"/>
        <end position="372"/>
    </location>
</feature>
<evidence type="ECO:0000259" key="3">
    <source>
        <dbReference type="PROSITE" id="PS51755"/>
    </source>
</evidence>
<keyword evidence="1 2" id="KW-0238">DNA-binding</keyword>
<sequence>MTRERLPHDALTGCTIVIAADRRSGDLAAALERRGAVVHRAPALSIVPATDDEQLLARSRELIASPPDIVVVTTGVGLRGWMDAAHESDLQEALSAALASAQFIARGPKAHGAIQQAGFSADWVAGSETSSEVAAHLVSAGVEGRRIAVQHHGAGSDGLDELLTRHGAEVVPLTVYRWGPPPDPEAARRSVLHAASGAVDAVLFTSAPGTAAWIRVAERTGALEAIRERAEDGRLLLAAVGPITAGALHAASLHATIAARGRLGSLVRCVVDHFAAGTVPSAAIADGRIEVRSGGALIGDRFVPLSPASSSILSALVGARGRVLSREELGRDLPRGGRSSHAVEMAVARLRDSLGSPDTVQTIIKRGYRLAVDEPS</sequence>
<dbReference type="Proteomes" id="UP001371224">
    <property type="component" value="Unassembled WGS sequence"/>
</dbReference>
<dbReference type="SMART" id="SM00862">
    <property type="entry name" value="Trans_reg_C"/>
    <property type="match status" value="1"/>
</dbReference>
<dbReference type="Gene3D" id="3.40.50.10090">
    <property type="match status" value="2"/>
</dbReference>
<dbReference type="CDD" id="cd06578">
    <property type="entry name" value="HemD"/>
    <property type="match status" value="1"/>
</dbReference>
<dbReference type="InterPro" id="IPR016032">
    <property type="entry name" value="Sig_transdc_resp-reg_C-effctor"/>
</dbReference>
<gene>
    <name evidence="4" type="ORF">WDU99_04120</name>
</gene>
<feature type="domain" description="OmpR/PhoB-type" evidence="3">
    <location>
        <begin position="279"/>
        <end position="372"/>
    </location>
</feature>
<dbReference type="Pfam" id="PF00486">
    <property type="entry name" value="Trans_reg_C"/>
    <property type="match status" value="1"/>
</dbReference>
<evidence type="ECO:0000313" key="5">
    <source>
        <dbReference type="Proteomes" id="UP001371224"/>
    </source>
</evidence>
<dbReference type="InterPro" id="IPR036108">
    <property type="entry name" value="4pyrrol_syn_uPrphyn_synt_sf"/>
</dbReference>
<dbReference type="InterPro" id="IPR039793">
    <property type="entry name" value="UROS/Hem4"/>
</dbReference>
<dbReference type="CDD" id="cd00383">
    <property type="entry name" value="trans_reg_C"/>
    <property type="match status" value="1"/>
</dbReference>
<dbReference type="PROSITE" id="PS51755">
    <property type="entry name" value="OMPR_PHOB"/>
    <property type="match status" value="1"/>
</dbReference>
<dbReference type="SUPFAM" id="SSF46894">
    <property type="entry name" value="C-terminal effector domain of the bipartite response regulators"/>
    <property type="match status" value="1"/>
</dbReference>
<dbReference type="InterPro" id="IPR036388">
    <property type="entry name" value="WH-like_DNA-bd_sf"/>
</dbReference>
<keyword evidence="5" id="KW-1185">Reference proteome</keyword>
<dbReference type="PANTHER" id="PTHR40082:SF1">
    <property type="entry name" value="BLR5956 PROTEIN"/>
    <property type="match status" value="1"/>
</dbReference>
<dbReference type="SUPFAM" id="SSF69618">
    <property type="entry name" value="HemD-like"/>
    <property type="match status" value="1"/>
</dbReference>
<dbReference type="PANTHER" id="PTHR40082">
    <property type="entry name" value="BLR5956 PROTEIN"/>
    <property type="match status" value="1"/>
</dbReference>
<evidence type="ECO:0000256" key="1">
    <source>
        <dbReference type="ARBA" id="ARBA00023125"/>
    </source>
</evidence>
<dbReference type="GO" id="GO:0004852">
    <property type="term" value="F:uroporphyrinogen-III synthase activity"/>
    <property type="evidence" value="ECO:0007669"/>
    <property type="project" value="UniProtKB-EC"/>
</dbReference>
<evidence type="ECO:0000256" key="2">
    <source>
        <dbReference type="PROSITE-ProRule" id="PRU01091"/>
    </source>
</evidence>
<comment type="caution">
    <text evidence="4">The sequence shown here is derived from an EMBL/GenBank/DDBJ whole genome shotgun (WGS) entry which is preliminary data.</text>
</comment>
<organism evidence="4 5">
    <name type="scientific">Microbacterium bandirmense</name>
    <dbReference type="NCBI Taxonomy" id="3122050"/>
    <lineage>
        <taxon>Bacteria</taxon>
        <taxon>Bacillati</taxon>
        <taxon>Actinomycetota</taxon>
        <taxon>Actinomycetes</taxon>
        <taxon>Micrococcales</taxon>
        <taxon>Microbacteriaceae</taxon>
        <taxon>Microbacterium</taxon>
    </lineage>
</organism>
<dbReference type="NCBIfam" id="NF005568">
    <property type="entry name" value="PRK07239.1"/>
    <property type="match status" value="1"/>
</dbReference>
<protein>
    <submittedName>
        <fullName evidence="4">Uroporphyrinogen-III synthase</fullName>
        <ecNumber evidence="4">4.2.1.75</ecNumber>
    </submittedName>
</protein>
<accession>A0ABU8L9U3</accession>
<name>A0ABU8L9U3_9MICO</name>
<dbReference type="InterPro" id="IPR001867">
    <property type="entry name" value="OmpR/PhoB-type_DNA-bd"/>
</dbReference>
<keyword evidence="4" id="KW-0456">Lyase</keyword>
<dbReference type="EMBL" id="JBBDGM010000003">
    <property type="protein sequence ID" value="MEJ1087498.1"/>
    <property type="molecule type" value="Genomic_DNA"/>
</dbReference>
<dbReference type="InterPro" id="IPR003754">
    <property type="entry name" value="4pyrrol_synth_uPrphyn_synth"/>
</dbReference>